<dbReference type="PATRIC" id="fig|1127699.3.peg.2001"/>
<organism evidence="5 6">
    <name type="scientific">Hoylesella saccharolytica F0055</name>
    <dbReference type="NCBI Taxonomy" id="1127699"/>
    <lineage>
        <taxon>Bacteria</taxon>
        <taxon>Pseudomonadati</taxon>
        <taxon>Bacteroidota</taxon>
        <taxon>Bacteroidia</taxon>
        <taxon>Bacteroidales</taxon>
        <taxon>Prevotellaceae</taxon>
        <taxon>Hoylesella</taxon>
    </lineage>
</organism>
<dbReference type="SUPFAM" id="SSF53822">
    <property type="entry name" value="Periplasmic binding protein-like I"/>
    <property type="match status" value="1"/>
</dbReference>
<keyword evidence="3" id="KW-0804">Transcription</keyword>
<dbReference type="AlphaFoldDB" id="L1N1N8"/>
<dbReference type="PANTHER" id="PTHR30146">
    <property type="entry name" value="LACI-RELATED TRANSCRIPTIONAL REPRESSOR"/>
    <property type="match status" value="1"/>
</dbReference>
<evidence type="ECO:0000256" key="2">
    <source>
        <dbReference type="ARBA" id="ARBA00023125"/>
    </source>
</evidence>
<comment type="caution">
    <text evidence="5">The sequence shown here is derived from an EMBL/GenBank/DDBJ whole genome shotgun (WGS) entry which is preliminary data.</text>
</comment>
<feature type="domain" description="HTH lacI-type" evidence="4">
    <location>
        <begin position="3"/>
        <end position="60"/>
    </location>
</feature>
<protein>
    <submittedName>
        <fullName evidence="5">Sugar-binding domain protein</fullName>
    </submittedName>
</protein>
<dbReference type="Pfam" id="PF00532">
    <property type="entry name" value="Peripla_BP_1"/>
    <property type="match status" value="1"/>
</dbReference>
<evidence type="ECO:0000256" key="1">
    <source>
        <dbReference type="ARBA" id="ARBA00023015"/>
    </source>
</evidence>
<dbReference type="Pfam" id="PF00356">
    <property type="entry name" value="LacI"/>
    <property type="match status" value="1"/>
</dbReference>
<dbReference type="RefSeq" id="WP_009161049.1">
    <property type="nucleotide sequence ID" value="NZ_KB290960.1"/>
</dbReference>
<keyword evidence="6" id="KW-1185">Reference proteome</keyword>
<evidence type="ECO:0000313" key="5">
    <source>
        <dbReference type="EMBL" id="EKX97270.1"/>
    </source>
</evidence>
<evidence type="ECO:0000259" key="4">
    <source>
        <dbReference type="PROSITE" id="PS50932"/>
    </source>
</evidence>
<dbReference type="GO" id="GO:0000976">
    <property type="term" value="F:transcription cis-regulatory region binding"/>
    <property type="evidence" value="ECO:0007669"/>
    <property type="project" value="TreeGrafter"/>
</dbReference>
<dbReference type="InterPro" id="IPR001761">
    <property type="entry name" value="Peripla_BP/Lac1_sug-bd_dom"/>
</dbReference>
<dbReference type="CDD" id="cd01392">
    <property type="entry name" value="HTH_LacI"/>
    <property type="match status" value="1"/>
</dbReference>
<reference evidence="5 6" key="1">
    <citation type="submission" date="2012-05" db="EMBL/GenBank/DDBJ databases">
        <authorList>
            <person name="Weinstock G."/>
            <person name="Sodergren E."/>
            <person name="Lobos E.A."/>
            <person name="Fulton L."/>
            <person name="Fulton R."/>
            <person name="Courtney L."/>
            <person name="Fronick C."/>
            <person name="O'Laughlin M."/>
            <person name="Godfrey J."/>
            <person name="Wilson R.M."/>
            <person name="Miner T."/>
            <person name="Farmer C."/>
            <person name="Delehaunty K."/>
            <person name="Cordes M."/>
            <person name="Minx P."/>
            <person name="Tomlinson C."/>
            <person name="Chen J."/>
            <person name="Wollam A."/>
            <person name="Pepin K.H."/>
            <person name="Bhonagiri V."/>
            <person name="Zhang X."/>
            <person name="Suruliraj S."/>
            <person name="Warren W."/>
            <person name="Mitreva M."/>
            <person name="Mardis E.R."/>
            <person name="Wilson R.K."/>
        </authorList>
    </citation>
    <scope>NUCLEOTIDE SEQUENCE [LARGE SCALE GENOMIC DNA]</scope>
    <source>
        <strain evidence="5 6">F0055</strain>
    </source>
</reference>
<dbReference type="OrthoDB" id="9803256at2"/>
<dbReference type="GO" id="GO:0003700">
    <property type="term" value="F:DNA-binding transcription factor activity"/>
    <property type="evidence" value="ECO:0007669"/>
    <property type="project" value="TreeGrafter"/>
</dbReference>
<sequence length="335" mass="37860">MKTSLKNIAEKLNLSKTTVSWVLSGKGEEKGISLKTQERIVKCAKEMHYRPNLLARSLNTGLSGTIGLIIPDITDSFYSKVARSIEMEAEAQGYSLMICSSESDINRENRMIHLFKAKQVDGIILAPTKVSKVEVENLISESYPLVLFDRYFPELKTNYVIIDNEGSSYQLVRKIIANGAKKIAIITTNSYLYTMSMRKKGYIRALEEAGLDTNPNLHGEVQFTNYETEIFEVLDAIFKKVPDVDGFFFTTHILALEAFRYFYERGIDINKGFGLACIHGVSAFRALAPQMLIARMPTEEIGQHAVNILLNEIKHNQTNENQEREPDTIILDCPM</sequence>
<evidence type="ECO:0000256" key="3">
    <source>
        <dbReference type="ARBA" id="ARBA00023163"/>
    </source>
</evidence>
<dbReference type="PROSITE" id="PS50932">
    <property type="entry name" value="HTH_LACI_2"/>
    <property type="match status" value="1"/>
</dbReference>
<gene>
    <name evidence="5" type="ORF">HMPREF9151_02188</name>
</gene>
<dbReference type="SMART" id="SM00354">
    <property type="entry name" value="HTH_LACI"/>
    <property type="match status" value="1"/>
</dbReference>
<dbReference type="PANTHER" id="PTHR30146:SF109">
    <property type="entry name" value="HTH-TYPE TRANSCRIPTIONAL REGULATOR GALS"/>
    <property type="match status" value="1"/>
</dbReference>
<name>L1N1N8_9BACT</name>
<dbReference type="Gene3D" id="3.40.50.2300">
    <property type="match status" value="2"/>
</dbReference>
<keyword evidence="2" id="KW-0238">DNA-binding</keyword>
<dbReference type="InterPro" id="IPR010982">
    <property type="entry name" value="Lambda_DNA-bd_dom_sf"/>
</dbReference>
<dbReference type="HOGENOM" id="CLU_037628_6_1_10"/>
<accession>L1N1N8</accession>
<dbReference type="SUPFAM" id="SSF47413">
    <property type="entry name" value="lambda repressor-like DNA-binding domains"/>
    <property type="match status" value="1"/>
</dbReference>
<dbReference type="STRING" id="1127699.HMPREF9151_02188"/>
<proteinExistence type="predicted"/>
<dbReference type="InterPro" id="IPR000843">
    <property type="entry name" value="HTH_LacI"/>
</dbReference>
<dbReference type="InterPro" id="IPR028082">
    <property type="entry name" value="Peripla_BP_I"/>
</dbReference>
<evidence type="ECO:0000313" key="6">
    <source>
        <dbReference type="Proteomes" id="UP000010433"/>
    </source>
</evidence>
<dbReference type="EMBL" id="AMEP01000142">
    <property type="protein sequence ID" value="EKX97270.1"/>
    <property type="molecule type" value="Genomic_DNA"/>
</dbReference>
<dbReference type="Gene3D" id="1.10.260.40">
    <property type="entry name" value="lambda repressor-like DNA-binding domains"/>
    <property type="match status" value="1"/>
</dbReference>
<keyword evidence="1" id="KW-0805">Transcription regulation</keyword>
<dbReference type="Proteomes" id="UP000010433">
    <property type="component" value="Unassembled WGS sequence"/>
</dbReference>